<dbReference type="InterPro" id="IPR046781">
    <property type="entry name" value="Phage_ORF5"/>
</dbReference>
<proteinExistence type="predicted"/>
<organism evidence="1">
    <name type="scientific">Sigmofec virus UA08Rod_5899</name>
    <dbReference type="NCBI Taxonomy" id="2929445"/>
    <lineage>
        <taxon>Viruses</taxon>
        <taxon>Monodnaviria</taxon>
        <taxon>Sangervirae</taxon>
        <taxon>Phixviricota</taxon>
        <taxon>Malgrandaviricetes</taxon>
        <taxon>Petitvirales</taxon>
        <taxon>Microviridae</taxon>
    </lineage>
</organism>
<reference evidence="1" key="1">
    <citation type="submission" date="2022-02" db="EMBL/GenBank/DDBJ databases">
        <title>Towards deciphering the DNA virus diversity associated with rodent species in the families Cricetidae and Heteromyidae.</title>
        <authorList>
            <person name="Lund M."/>
            <person name="Larsen B.B."/>
            <person name="Gryseels S."/>
            <person name="Kraberger S."/>
            <person name="Rowsey D.M."/>
            <person name="Steger L."/>
            <person name="Yule K.M."/>
            <person name="Upham N.S."/>
            <person name="Worobey M."/>
            <person name="Van Doorslaer K."/>
            <person name="Varsani A."/>
        </authorList>
    </citation>
    <scope>NUCLEOTIDE SEQUENCE</scope>
    <source>
        <strain evidence="1">UA08Rod_5899</strain>
    </source>
</reference>
<sequence length="95" mass="10548">MMYGVFSVRDVKTGFMTPTIDQNDDSAARNFYHAVVSTDGILQTYASDFSLYRIADFDSDTGRMIPFDIPEMIAEGAHALRVLGKESKDVSSVSR</sequence>
<dbReference type="Pfam" id="PF20577">
    <property type="entry name" value="Phage_ORF5"/>
    <property type="match status" value="1"/>
</dbReference>
<protein>
    <submittedName>
        <fullName evidence="1">Nonstructural protein</fullName>
    </submittedName>
</protein>
<accession>A0A976N121</accession>
<evidence type="ECO:0000313" key="1">
    <source>
        <dbReference type="EMBL" id="UPW40973.1"/>
    </source>
</evidence>
<dbReference type="EMBL" id="OM869526">
    <property type="protein sequence ID" value="UPW40973.1"/>
    <property type="molecule type" value="Genomic_DNA"/>
</dbReference>
<name>A0A976N121_9VIRU</name>